<feature type="coiled-coil region" evidence="1">
    <location>
        <begin position="11"/>
        <end position="66"/>
    </location>
</feature>
<dbReference type="EMBL" id="RJJX01000188">
    <property type="protein sequence ID" value="RUT72648.1"/>
    <property type="molecule type" value="Genomic_DNA"/>
</dbReference>
<sequence>LQTVTYLEENKKTFETERAKLNMRISELAEQLQILENECSKNVVLYDSIFAERTDLYAKIKELKEELLKRDQTAQTIHLNKPKEFKFYHPKEGLGFDNPH</sequence>
<comment type="caution">
    <text evidence="2">The sequence shown here is derived from an EMBL/GenBank/DDBJ whole genome shotgun (WGS) entry which is preliminary data.</text>
</comment>
<dbReference type="RefSeq" id="WP_209319957.1">
    <property type="nucleotide sequence ID" value="NZ_RJJX01000188.1"/>
</dbReference>
<evidence type="ECO:0000313" key="3">
    <source>
        <dbReference type="Proteomes" id="UP000282985"/>
    </source>
</evidence>
<gene>
    <name evidence="2" type="ORF">DLK05_17290</name>
</gene>
<keyword evidence="3" id="KW-1185">Reference proteome</keyword>
<accession>A0A434AE31</accession>
<protein>
    <submittedName>
        <fullName evidence="2">Uncharacterized protein</fullName>
    </submittedName>
</protein>
<dbReference type="AlphaFoldDB" id="A0A434AE31"/>
<keyword evidence="1" id="KW-0175">Coiled coil</keyword>
<evidence type="ECO:0000313" key="2">
    <source>
        <dbReference type="EMBL" id="RUT72648.1"/>
    </source>
</evidence>
<dbReference type="Proteomes" id="UP000282985">
    <property type="component" value="Unassembled WGS sequence"/>
</dbReference>
<name>A0A434AE31_9BACT</name>
<proteinExistence type="predicted"/>
<reference evidence="2 3" key="1">
    <citation type="submission" date="2018-11" db="EMBL/GenBank/DDBJ databases">
        <title>Parancylomarina longa gen. nov., sp. nov., isolated from sediments of southern Okinawa.</title>
        <authorList>
            <person name="Fu T."/>
        </authorList>
    </citation>
    <scope>NUCLEOTIDE SEQUENCE [LARGE SCALE GENOMIC DNA]</scope>
    <source>
        <strain evidence="2 3">T3-2 S1-C</strain>
    </source>
</reference>
<feature type="non-terminal residue" evidence="2">
    <location>
        <position position="1"/>
    </location>
</feature>
<evidence type="ECO:0000256" key="1">
    <source>
        <dbReference type="SAM" id="Coils"/>
    </source>
</evidence>
<organism evidence="2 3">
    <name type="scientific">Ancylomarina longa</name>
    <dbReference type="NCBI Taxonomy" id="2487017"/>
    <lineage>
        <taxon>Bacteria</taxon>
        <taxon>Pseudomonadati</taxon>
        <taxon>Bacteroidota</taxon>
        <taxon>Bacteroidia</taxon>
        <taxon>Marinilabiliales</taxon>
        <taxon>Marinifilaceae</taxon>
        <taxon>Ancylomarina</taxon>
    </lineage>
</organism>